<dbReference type="Pfam" id="PF01936">
    <property type="entry name" value="NYN"/>
    <property type="match status" value="1"/>
</dbReference>
<feature type="domain" description="HTH OST-type" evidence="1">
    <location>
        <begin position="168"/>
        <end position="245"/>
    </location>
</feature>
<name>G7WD87_DESOD</name>
<sequence>METNFTKIAVLIDADNAQLTKLKAILDEISKYGRIIVKKAYGDWKNPLLKNWEDELKQLAIKPEQQFAYTKGKNATDIALVIDAMDLLYTNIYDAFVIVCSDADYTPLAIRLRETGAYIFGIGEDKTPAAFRNSCDNFILTRNLTDFKDKPEGIVDDHETKEDSGSPDISEIHKLLNTASETSQYQDDDGWVNAATAGNYIKRARPDFELKALGFSKLSDLLSRYPELYETKKDTSGKVPIFLYKLKK</sequence>
<accession>G7WD87</accession>
<dbReference type="EMBL" id="CP003108">
    <property type="protein sequence ID" value="AET67572.1"/>
    <property type="molecule type" value="Genomic_DNA"/>
</dbReference>
<dbReference type="InterPro" id="IPR041966">
    <property type="entry name" value="LOTUS-like"/>
</dbReference>
<dbReference type="Gene3D" id="3.30.420.610">
    <property type="entry name" value="LOTUS domain-like"/>
    <property type="match status" value="1"/>
</dbReference>
<reference evidence="2 3" key="2">
    <citation type="journal article" date="2012" name="J. Bacteriol.">
        <title>Complete genome sequences of Desulfosporosinus orientis DSM765T, Desulfosporosinus youngiae DSM17734T, Desulfosporosinus meridiei DSM13257T, and Desulfosporosinus acidiphilus DSM22704T.</title>
        <authorList>
            <person name="Pester M."/>
            <person name="Brambilla E."/>
            <person name="Alazard D."/>
            <person name="Rattei T."/>
            <person name="Weinmaier T."/>
            <person name="Han J."/>
            <person name="Lucas S."/>
            <person name="Lapidus A."/>
            <person name="Cheng J.F."/>
            <person name="Goodwin L."/>
            <person name="Pitluck S."/>
            <person name="Peters L."/>
            <person name="Ovchinnikova G."/>
            <person name="Teshima H."/>
            <person name="Detter J.C."/>
            <person name="Han C.S."/>
            <person name="Tapia R."/>
            <person name="Land M.L."/>
            <person name="Hauser L."/>
            <person name="Kyrpides N.C."/>
            <person name="Ivanova N.N."/>
            <person name="Pagani I."/>
            <person name="Huntmann M."/>
            <person name="Wei C.L."/>
            <person name="Davenport K.W."/>
            <person name="Daligault H."/>
            <person name="Chain P.S."/>
            <person name="Chen A."/>
            <person name="Mavromatis K."/>
            <person name="Markowitz V."/>
            <person name="Szeto E."/>
            <person name="Mikhailova N."/>
            <person name="Pati A."/>
            <person name="Wagner M."/>
            <person name="Woyke T."/>
            <person name="Ollivier B."/>
            <person name="Klenk H.P."/>
            <person name="Spring S."/>
            <person name="Loy A."/>
        </authorList>
    </citation>
    <scope>NUCLEOTIDE SEQUENCE [LARGE SCALE GENOMIC DNA]</scope>
    <source>
        <strain evidence="3">ATCC 19365 / DSM 765 / NCIMB 8382 / VKM B-1628</strain>
    </source>
</reference>
<dbReference type="PANTHER" id="PTHR35811">
    <property type="entry name" value="SLR1870 PROTEIN"/>
    <property type="match status" value="1"/>
</dbReference>
<dbReference type="RefSeq" id="WP_014184387.1">
    <property type="nucleotide sequence ID" value="NC_016584.1"/>
</dbReference>
<dbReference type="OrthoDB" id="9783963at2"/>
<dbReference type="PATRIC" id="fig|768706.3.peg.1963"/>
<evidence type="ECO:0000259" key="1">
    <source>
        <dbReference type="PROSITE" id="PS51644"/>
    </source>
</evidence>
<dbReference type="PANTHER" id="PTHR35811:SF1">
    <property type="entry name" value="HTH OST-TYPE DOMAIN-CONTAINING PROTEIN"/>
    <property type="match status" value="1"/>
</dbReference>
<reference evidence="3" key="1">
    <citation type="submission" date="2011-11" db="EMBL/GenBank/DDBJ databases">
        <title>Complete sequence of Desulfosporosinus orientis DSM 765.</title>
        <authorList>
            <person name="Lucas S."/>
            <person name="Han J."/>
            <person name="Lapidus A."/>
            <person name="Cheng J.-F."/>
            <person name="Goodwin L."/>
            <person name="Pitluck S."/>
            <person name="Peters L."/>
            <person name="Ovchinnikova G."/>
            <person name="Teshima H."/>
            <person name="Detter J.C."/>
            <person name="Han C."/>
            <person name="Tapia R."/>
            <person name="Land M."/>
            <person name="Hauser L."/>
            <person name="Kyrpides N."/>
            <person name="Ivanova N."/>
            <person name="Pagani I."/>
            <person name="Pester M."/>
            <person name="Spring S."/>
            <person name="Ollivier B."/>
            <person name="Rattei T."/>
            <person name="Klenk H.-P."/>
            <person name="Wagner M."/>
            <person name="Loy A."/>
            <person name="Woyke T."/>
        </authorList>
    </citation>
    <scope>NUCLEOTIDE SEQUENCE [LARGE SCALE GENOMIC DNA]</scope>
    <source>
        <strain evidence="3">ATCC 19365 / DSM 765 / NCIMB 8382 / VKM B-1628</strain>
    </source>
</reference>
<dbReference type="eggNOG" id="COG1432">
    <property type="taxonomic scope" value="Bacteria"/>
</dbReference>
<dbReference type="Proteomes" id="UP000006346">
    <property type="component" value="Chromosome"/>
</dbReference>
<proteinExistence type="predicted"/>
<dbReference type="CDD" id="cd10146">
    <property type="entry name" value="LabA_like_C"/>
    <property type="match status" value="1"/>
</dbReference>
<dbReference type="InterPro" id="IPR021139">
    <property type="entry name" value="NYN"/>
</dbReference>
<dbReference type="Gene3D" id="3.40.50.1010">
    <property type="entry name" value="5'-nuclease"/>
    <property type="match status" value="1"/>
</dbReference>
<dbReference type="KEGG" id="dor:Desor_1954"/>
<dbReference type="Pfam" id="PF12872">
    <property type="entry name" value="OST-HTH"/>
    <property type="match status" value="1"/>
</dbReference>
<dbReference type="AlphaFoldDB" id="G7WD87"/>
<gene>
    <name evidence="2" type="ordered locus">Desor_1954</name>
</gene>
<protein>
    <recommendedName>
        <fullName evidence="1">HTH OST-type domain-containing protein</fullName>
    </recommendedName>
</protein>
<dbReference type="PROSITE" id="PS51644">
    <property type="entry name" value="HTH_OST"/>
    <property type="match status" value="1"/>
</dbReference>
<dbReference type="InterPro" id="IPR025605">
    <property type="entry name" value="OST-HTH/LOTUS_dom"/>
</dbReference>
<dbReference type="CDD" id="cd11297">
    <property type="entry name" value="PIN_LabA-like_N_1"/>
    <property type="match status" value="1"/>
</dbReference>
<dbReference type="GO" id="GO:0004540">
    <property type="term" value="F:RNA nuclease activity"/>
    <property type="evidence" value="ECO:0007669"/>
    <property type="project" value="InterPro"/>
</dbReference>
<evidence type="ECO:0000313" key="2">
    <source>
        <dbReference type="EMBL" id="AET67572.1"/>
    </source>
</evidence>
<keyword evidence="3" id="KW-1185">Reference proteome</keyword>
<dbReference type="STRING" id="768706.Desor_1954"/>
<dbReference type="HOGENOM" id="CLU_034061_0_0_9"/>
<evidence type="ECO:0000313" key="3">
    <source>
        <dbReference type="Proteomes" id="UP000006346"/>
    </source>
</evidence>
<organism evidence="2 3">
    <name type="scientific">Desulfosporosinus orientis (strain ATCC 19365 / DSM 765 / NCIMB 8382 / VKM B-1628 / Singapore I)</name>
    <name type="common">Desulfotomaculum orientis</name>
    <dbReference type="NCBI Taxonomy" id="768706"/>
    <lineage>
        <taxon>Bacteria</taxon>
        <taxon>Bacillati</taxon>
        <taxon>Bacillota</taxon>
        <taxon>Clostridia</taxon>
        <taxon>Eubacteriales</taxon>
        <taxon>Desulfitobacteriaceae</taxon>
        <taxon>Desulfosporosinus</taxon>
    </lineage>
</organism>